<evidence type="ECO:0000313" key="7">
    <source>
        <dbReference type="Proteomes" id="UP000077623"/>
    </source>
</evidence>
<evidence type="ECO:0000256" key="2">
    <source>
        <dbReference type="ARBA" id="ARBA00022747"/>
    </source>
</evidence>
<comment type="caution">
    <text evidence="6">The sequence shown here is derived from an EMBL/GenBank/DDBJ whole genome shotgun (WGS) entry which is preliminary data.</text>
</comment>
<dbReference type="CDD" id="cd17268">
    <property type="entry name" value="RMtype1_S_Ara36733I_TRD1-CR1_like"/>
    <property type="match status" value="1"/>
</dbReference>
<dbReference type="InterPro" id="IPR044946">
    <property type="entry name" value="Restrct_endonuc_typeI_TRD_sf"/>
</dbReference>
<feature type="domain" description="Type I restriction modification DNA specificity" evidence="5">
    <location>
        <begin position="217"/>
        <end position="297"/>
    </location>
</feature>
<sequence length="313" mass="36496">IGKLGKINIDREFLFNSHILKIEPISDKVNRDYLYHFLISKSKEIENLKLGVILPALDIDRLKKIKISLPDLATQSRIANKLNKFWELSKELEKELNLRKKQYEYYRDELLSFKQDNKIEWLTLGEIATELYRGVGIKKDEAIEGVGHPCVRYGWIHTSNLIYFDKCPFGIDETLIKNKRYAEKNDLLFVITSENIQDIEKSCAYIGKKPILVGGDIVIMKHNQNPKYLAYTLSTGDALLQKTKGKIKSKVVHSNIDQIKKLIIPIPSLEKQQEIVNLLDKFWELSNNIKEGLPAEIFLRKQQYEYYRNKLLI</sequence>
<feature type="non-terminal residue" evidence="6">
    <location>
        <position position="1"/>
    </location>
</feature>
<dbReference type="PANTHER" id="PTHR43140">
    <property type="entry name" value="TYPE-1 RESTRICTION ENZYME ECOKI SPECIFICITY PROTEIN"/>
    <property type="match status" value="1"/>
</dbReference>
<proteinExistence type="inferred from homology"/>
<organism evidence="6 7">
    <name type="scientific">Candidatus Mycoplasma haematobovis</name>
    <dbReference type="NCBI Taxonomy" id="432608"/>
    <lineage>
        <taxon>Bacteria</taxon>
        <taxon>Bacillati</taxon>
        <taxon>Mycoplasmatota</taxon>
        <taxon>Mollicutes</taxon>
        <taxon>Mycoplasmataceae</taxon>
        <taxon>Mycoplasma</taxon>
    </lineage>
</organism>
<evidence type="ECO:0000259" key="5">
    <source>
        <dbReference type="Pfam" id="PF01420"/>
    </source>
</evidence>
<protein>
    <recommendedName>
        <fullName evidence="5">Type I restriction modification DNA specificity domain-containing protein</fullName>
    </recommendedName>
</protein>
<dbReference type="Gene3D" id="3.90.220.20">
    <property type="entry name" value="DNA methylase specificity domains"/>
    <property type="match status" value="2"/>
</dbReference>
<dbReference type="SUPFAM" id="SSF116734">
    <property type="entry name" value="DNA methylase specificity domain"/>
    <property type="match status" value="2"/>
</dbReference>
<comment type="subunit">
    <text evidence="4">The methyltransferase is composed of M and S polypeptides.</text>
</comment>
<dbReference type="InterPro" id="IPR051212">
    <property type="entry name" value="Type-I_RE_S_subunit"/>
</dbReference>
<dbReference type="STRING" id="432608.A6V39_05685"/>
<keyword evidence="7" id="KW-1185">Reference proteome</keyword>
<comment type="similarity">
    <text evidence="1">Belongs to the type-I restriction system S methylase family.</text>
</comment>
<dbReference type="Pfam" id="PF01420">
    <property type="entry name" value="Methylase_S"/>
    <property type="match status" value="2"/>
</dbReference>
<feature type="domain" description="Type I restriction modification DNA specificity" evidence="5">
    <location>
        <begin position="4"/>
        <end position="97"/>
    </location>
</feature>
<accession>A0A1A9QEX8</accession>
<dbReference type="EMBL" id="LWUJ01000003">
    <property type="protein sequence ID" value="OAL10798.1"/>
    <property type="molecule type" value="Genomic_DNA"/>
</dbReference>
<evidence type="ECO:0000256" key="3">
    <source>
        <dbReference type="ARBA" id="ARBA00023125"/>
    </source>
</evidence>
<dbReference type="InterPro" id="IPR000055">
    <property type="entry name" value="Restrct_endonuc_typeI_TRD"/>
</dbReference>
<dbReference type="RefSeq" id="WP_222702661.1">
    <property type="nucleotide sequence ID" value="NZ_LWUJ01000003.1"/>
</dbReference>
<gene>
    <name evidence="6" type="ORF">A6V39_05685</name>
</gene>
<dbReference type="GO" id="GO:0003677">
    <property type="term" value="F:DNA binding"/>
    <property type="evidence" value="ECO:0007669"/>
    <property type="project" value="UniProtKB-KW"/>
</dbReference>
<name>A0A1A9QEX8_9MOLU</name>
<dbReference type="PANTHER" id="PTHR43140:SF1">
    <property type="entry name" value="TYPE I RESTRICTION ENZYME ECOKI SPECIFICITY SUBUNIT"/>
    <property type="match status" value="1"/>
</dbReference>
<evidence type="ECO:0000313" key="6">
    <source>
        <dbReference type="EMBL" id="OAL10798.1"/>
    </source>
</evidence>
<evidence type="ECO:0000256" key="4">
    <source>
        <dbReference type="ARBA" id="ARBA00038652"/>
    </source>
</evidence>
<reference evidence="7" key="1">
    <citation type="submission" date="2016-04" db="EMBL/GenBank/DDBJ databases">
        <authorList>
            <person name="Quiroz-Castaneda R.E."/>
            <person name="Martinez-Ocampo F."/>
        </authorList>
    </citation>
    <scope>NUCLEOTIDE SEQUENCE [LARGE SCALE GENOMIC DNA]</scope>
    <source>
        <strain evidence="7">INIFAP01</strain>
    </source>
</reference>
<evidence type="ECO:0000256" key="1">
    <source>
        <dbReference type="ARBA" id="ARBA00010923"/>
    </source>
</evidence>
<dbReference type="AlphaFoldDB" id="A0A1A9QEX8"/>
<keyword evidence="2" id="KW-0680">Restriction system</keyword>
<dbReference type="GO" id="GO:0009307">
    <property type="term" value="P:DNA restriction-modification system"/>
    <property type="evidence" value="ECO:0007669"/>
    <property type="project" value="UniProtKB-KW"/>
</dbReference>
<keyword evidence="3" id="KW-0238">DNA-binding</keyword>
<dbReference type="Proteomes" id="UP000077623">
    <property type="component" value="Unassembled WGS sequence"/>
</dbReference>